<sequence precursor="true">MKKLTLILSAVLFVFGALLASAFVMNNFAPSPVTAAKDHSVDQGWAENELSLLSFETSSKIAGSQGTVRLKGSKPNRQETIRVELRKSLFGPKWQVVEYSASLVEEDSPEDARP</sequence>
<evidence type="ECO:0000313" key="3">
    <source>
        <dbReference type="Proteomes" id="UP000316598"/>
    </source>
</evidence>
<name>A0A5C5WZ08_9BACT</name>
<feature type="chain" id="PRO_5023119995" evidence="1">
    <location>
        <begin position="23"/>
        <end position="114"/>
    </location>
</feature>
<accession>A0A5C5WZ08</accession>
<feature type="signal peptide" evidence="1">
    <location>
        <begin position="1"/>
        <end position="22"/>
    </location>
</feature>
<reference evidence="2 3" key="1">
    <citation type="submission" date="2019-02" db="EMBL/GenBank/DDBJ databases">
        <title>Deep-cultivation of Planctomycetes and their phenomic and genomic characterization uncovers novel biology.</title>
        <authorList>
            <person name="Wiegand S."/>
            <person name="Jogler M."/>
            <person name="Boedeker C."/>
            <person name="Pinto D."/>
            <person name="Vollmers J."/>
            <person name="Rivas-Marin E."/>
            <person name="Kohn T."/>
            <person name="Peeters S.H."/>
            <person name="Heuer A."/>
            <person name="Rast P."/>
            <person name="Oberbeckmann S."/>
            <person name="Bunk B."/>
            <person name="Jeske O."/>
            <person name="Meyerdierks A."/>
            <person name="Storesund J.E."/>
            <person name="Kallscheuer N."/>
            <person name="Luecker S."/>
            <person name="Lage O.M."/>
            <person name="Pohl T."/>
            <person name="Merkel B.J."/>
            <person name="Hornburger P."/>
            <person name="Mueller R.-W."/>
            <person name="Bruemmer F."/>
            <person name="Labrenz M."/>
            <person name="Spormann A.M."/>
            <person name="Op Den Camp H."/>
            <person name="Overmann J."/>
            <person name="Amann R."/>
            <person name="Jetten M.S.M."/>
            <person name="Mascher T."/>
            <person name="Medema M.H."/>
            <person name="Devos D.P."/>
            <person name="Kaster A.-K."/>
            <person name="Ovreas L."/>
            <person name="Rohde M."/>
            <person name="Galperin M.Y."/>
            <person name="Jogler C."/>
        </authorList>
    </citation>
    <scope>NUCLEOTIDE SEQUENCE [LARGE SCALE GENOMIC DNA]</scope>
    <source>
        <strain evidence="2 3">Pla22</strain>
    </source>
</reference>
<keyword evidence="3" id="KW-1185">Reference proteome</keyword>
<protein>
    <submittedName>
        <fullName evidence="2">Uncharacterized protein</fullName>
    </submittedName>
</protein>
<dbReference type="RefSeq" id="WP_146515076.1">
    <property type="nucleotide sequence ID" value="NZ_SJPI01000001.1"/>
</dbReference>
<dbReference type="Proteomes" id="UP000316598">
    <property type="component" value="Unassembled WGS sequence"/>
</dbReference>
<comment type="caution">
    <text evidence="2">The sequence shown here is derived from an EMBL/GenBank/DDBJ whole genome shotgun (WGS) entry which is preliminary data.</text>
</comment>
<proteinExistence type="predicted"/>
<gene>
    <name evidence="2" type="ORF">Pla22_28090</name>
</gene>
<evidence type="ECO:0000313" key="2">
    <source>
        <dbReference type="EMBL" id="TWT55155.1"/>
    </source>
</evidence>
<organism evidence="2 3">
    <name type="scientific">Rubripirellula amarantea</name>
    <dbReference type="NCBI Taxonomy" id="2527999"/>
    <lineage>
        <taxon>Bacteria</taxon>
        <taxon>Pseudomonadati</taxon>
        <taxon>Planctomycetota</taxon>
        <taxon>Planctomycetia</taxon>
        <taxon>Pirellulales</taxon>
        <taxon>Pirellulaceae</taxon>
        <taxon>Rubripirellula</taxon>
    </lineage>
</organism>
<evidence type="ECO:0000256" key="1">
    <source>
        <dbReference type="SAM" id="SignalP"/>
    </source>
</evidence>
<dbReference type="AlphaFoldDB" id="A0A5C5WZ08"/>
<dbReference type="EMBL" id="SJPI01000001">
    <property type="protein sequence ID" value="TWT55155.1"/>
    <property type="molecule type" value="Genomic_DNA"/>
</dbReference>
<keyword evidence="1" id="KW-0732">Signal</keyword>